<protein>
    <submittedName>
        <fullName evidence="2">Uncharacterized protein DUF922</fullName>
    </submittedName>
</protein>
<gene>
    <name evidence="2" type="ORF">C8N46_11157</name>
</gene>
<reference evidence="2 3" key="1">
    <citation type="submission" date="2018-04" db="EMBL/GenBank/DDBJ databases">
        <title>Genomic Encyclopedia of Archaeal and Bacterial Type Strains, Phase II (KMG-II): from individual species to whole genera.</title>
        <authorList>
            <person name="Goeker M."/>
        </authorList>
    </citation>
    <scope>NUCLEOTIDE SEQUENCE [LARGE SCALE GENOMIC DNA]</scope>
    <source>
        <strain evidence="2 3">DSM 25731</strain>
    </source>
</reference>
<evidence type="ECO:0000313" key="3">
    <source>
        <dbReference type="Proteomes" id="UP000244090"/>
    </source>
</evidence>
<sequence>MYKLIGILCILLFVQSDETITWSPHQKLHWGNFEGTPDYDSDAVAITASGITYGLSLKTYSNSDKIEYETKVMAQFYPQESWYLKESVNDTVLGHEQLHFDISELHARKLRKRLKQANFTKNNIRQKISKIYDQVNKELREMQEAYDEGSDYSRDYAGQVKWQKLIARELKKYENYQRLPNEND</sequence>
<keyword evidence="3" id="KW-1185">Reference proteome</keyword>
<accession>A0A2T6BSC9</accession>
<dbReference type="EMBL" id="QBKT01000011">
    <property type="protein sequence ID" value="PTX58988.1"/>
    <property type="molecule type" value="Genomic_DNA"/>
</dbReference>
<comment type="caution">
    <text evidence="2">The sequence shown here is derived from an EMBL/GenBank/DDBJ whole genome shotgun (WGS) entry which is preliminary data.</text>
</comment>
<keyword evidence="1" id="KW-0175">Coiled coil</keyword>
<dbReference type="Pfam" id="PF06037">
    <property type="entry name" value="DUF922"/>
    <property type="match status" value="1"/>
</dbReference>
<organism evidence="2 3">
    <name type="scientific">Kordia periserrulae</name>
    <dbReference type="NCBI Taxonomy" id="701523"/>
    <lineage>
        <taxon>Bacteria</taxon>
        <taxon>Pseudomonadati</taxon>
        <taxon>Bacteroidota</taxon>
        <taxon>Flavobacteriia</taxon>
        <taxon>Flavobacteriales</taxon>
        <taxon>Flavobacteriaceae</taxon>
        <taxon>Kordia</taxon>
    </lineage>
</organism>
<evidence type="ECO:0000313" key="2">
    <source>
        <dbReference type="EMBL" id="PTX58988.1"/>
    </source>
</evidence>
<proteinExistence type="predicted"/>
<name>A0A2T6BSC9_9FLAO</name>
<dbReference type="AlphaFoldDB" id="A0A2T6BSC9"/>
<dbReference type="InterPro" id="IPR010321">
    <property type="entry name" value="DUF922"/>
</dbReference>
<dbReference type="Proteomes" id="UP000244090">
    <property type="component" value="Unassembled WGS sequence"/>
</dbReference>
<evidence type="ECO:0000256" key="1">
    <source>
        <dbReference type="SAM" id="Coils"/>
    </source>
</evidence>
<feature type="coiled-coil region" evidence="1">
    <location>
        <begin position="107"/>
        <end position="145"/>
    </location>
</feature>